<keyword evidence="2" id="KW-0233">DNA recombination</keyword>
<name>Q53R78_ORYSJ</name>
<keyword evidence="1" id="KW-0238">DNA-binding</keyword>
<sequence>MVVEIQDSRVKLVYGMCPWTSVLATGTGMWGLANVSVVRREFSRATCAPAMYDGMWHVHLAVWSCWWWWVSVGCAGSGSRDWAVPLFFILACGVAAMFAVGVSHVSLLNAAAQHCMIPSIAYLWEFSSDAYRWLARDAVQAALSASGCVAHFRSSHGAFVPWHVILMLKRPCDRVSRARASRERHKARALTQEICMRSALALPANVELDRGSSSRSHKDHVEALKASYPGRSYYGAPTYECLYCVAVFWFQERVKSLSAISKRKIVYNLCCKSGKIQLPKLREPPEPLKTLLKFNGDARSKRFLRQVRSYNSMFAFTSMGATIDRTINNGSAPYVFKINGVVHHKIGSLLPAQGRRPQFAQLYIYDPENEIQNRINIFENDGSNSDKADPAIVDALCTMLDSHNTLVQKFHYARERLNEHGNQSLTLRLMGCNAKSDVQYNLPTSGELAAIIVGDYSAAEYSYDILVQEKDDGLRRIVDAIDRGITSSDSVGKRVVLPASFTGGRRYMVMNYQDAMAICRVYGSPDLFVTFTCNSKWQEIAESIRFEDGQQPSDRADMIVRVFNMKVHDFITDIREGRIFGPVLAVLYTVEFQKRGLPHIHCLVWLAASSAQVSASIIDGFISAEIPDFETDELGYELVSEFMMHGPCGAQSYPDIRTYNGVIYETYREACEALGILEGDNEWHLFFDEAIQSASWYQLRQLFVTVVLYYSVGDVRALFDKYWLYMTDDIHRRLKKALDNPHCIVSHEHLLTLLLHELSNVFGKSGGNIKDYNLPQPTFSPQVAFGNRLIEEELATDPLMMSMHADSLIAQLNANQKTIFDKIVGSVVANQPGFFFVCGHGGTRKTFMWNAIIAKIRSSNKIVLAVASSGVASLLLPKGRTAHSRFKIPIDINETSLCNVKRGTMVAELLENTSLIIWDEAPMTHRRCFEALDRTLRDILSEITPSNVIIPFGGKTVVLGGDFRQILPVVPKGSRSAIVDALITNSKLWKHVVMLRLNVNMRLLNPSLPSTQREELSDFSKWVLAVGDGTLPATKRDGESQPSWITIPDDLLVMTDGDKIVAVVSEVYHDFLACYKNPEYLASRAIVCPSNSVVDEINNYVVSLIPGDEKEYLSYDTISKCSEQIPDFDLLYPTELLNSIDANNFPTHRLVLKEGVTVMLLQNLNQSMGLCNGTSLLVVGLGQRILNCVILTGSNIGETVCIPKISLSTTKLKWPFTLQRRQFPIRVCYSMTINKSQGQTLQRVGVYLKKPVFTHGQLYVAFSRATSRSGLRILIENDDGSCGSETKNVVYHEILDATLEALPLWYSFALIVITMGDTSIDKLFEGDDNSRLLARVSRLWEFTDCKDATKIYHIDLVLVDEKGGSIHAQIFPPLIQVFKPLLAEGKVYYLDSYRVKTSNKSYRPVANPLMMTFTKWTSVEQCLDVPFNFPTVVYSLTPLNEVSNFVDKNESFVDVIGFITEISTPTMLRPKSRDVSSLKRTVQICDTNNSTLNVSLWAEQALAFDAESIHKAGQSEPQIVLFVGTLAKNYPGIGLALSGGSACKWYINIDVPEMVDLKNRIGANFQPIKLLQAPATNIADEIADDKTVRELLDMNPHKNRCLRVVKPFGYTYKCTGCYNIAMAVPSFTENTLRTGDVSFQVNSVISMRVLGEPLMLMSLGPADSPGSSAIMSPRPSTSIMSPTRTSEIAISSPPSATIASPVTGRAAPQTPTSRLSLATTEQASHVDPLSPPITQAVASESTEMKQKAIIISDDITLPLAASIPNSSTKKRTRPLQASPTAKKLFTDDGAQEKEEKEATDSLSDTA</sequence>
<dbReference type="InterPro" id="IPR010285">
    <property type="entry name" value="DNA_helicase_pif1-like_DEAD"/>
</dbReference>
<dbReference type="FunFam" id="3.40.50.300:FF:002884">
    <property type="entry name" value="ATP-dependent DNA helicase"/>
    <property type="match status" value="1"/>
</dbReference>
<dbReference type="EC" id="5.6.2.3" evidence="2"/>
<dbReference type="iPTMnet" id="Q53R78"/>
<dbReference type="CDD" id="cd18809">
    <property type="entry name" value="SF1_C_RecD"/>
    <property type="match status" value="1"/>
</dbReference>
<reference evidence="11" key="2">
    <citation type="journal article" date="2003" name="Science">
        <title>In-depth view of structure, activity, and evolution of rice chromosome 10.</title>
        <authorList>
            <consortium name="Rice Chromosome 10 Sequencing Consortium"/>
        </authorList>
    </citation>
    <scope>NUCLEOTIDE SEQUENCE [LARGE SCALE GENOMIC DNA]</scope>
</reference>
<dbReference type="PANTHER" id="PTHR10492">
    <property type="match status" value="1"/>
</dbReference>
<feature type="transmembrane region" description="Helical" evidence="4">
    <location>
        <begin position="53"/>
        <end position="70"/>
    </location>
</feature>
<feature type="domain" description="DNA helicase Pif1-like 2B" evidence="9">
    <location>
        <begin position="1135"/>
        <end position="1181"/>
    </location>
</feature>
<feature type="region of interest" description="Disordered" evidence="3">
    <location>
        <begin position="1663"/>
        <end position="1732"/>
    </location>
</feature>
<dbReference type="Pfam" id="PF21530">
    <property type="entry name" value="Pif1_2B_dom"/>
    <property type="match status" value="1"/>
</dbReference>
<protein>
    <recommendedName>
        <fullName evidence="2">ATP-dependent DNA helicase</fullName>
        <ecNumber evidence="2">5.6.2.3</ecNumber>
    </recommendedName>
</protein>
<dbReference type="InterPro" id="IPR031657">
    <property type="entry name" value="REPA_OB_2"/>
</dbReference>
<dbReference type="InterPro" id="IPR049163">
    <property type="entry name" value="Pif1-like_2B_dom"/>
</dbReference>
<dbReference type="CDD" id="cd04481">
    <property type="entry name" value="RPA1_DBD_B_like"/>
    <property type="match status" value="1"/>
</dbReference>
<evidence type="ECO:0000256" key="3">
    <source>
        <dbReference type="SAM" id="MobiDB-lite"/>
    </source>
</evidence>
<dbReference type="GO" id="GO:0006281">
    <property type="term" value="P:DNA repair"/>
    <property type="evidence" value="ECO:0007669"/>
    <property type="project" value="UniProtKB-KW"/>
</dbReference>
<dbReference type="InterPro" id="IPR003871">
    <property type="entry name" value="RFA1B/D_OB_1st"/>
</dbReference>
<keyword evidence="2" id="KW-0227">DNA damage</keyword>
<feature type="compositionally biased region" description="Low complexity" evidence="3">
    <location>
        <begin position="1685"/>
        <end position="1703"/>
    </location>
</feature>
<feature type="transmembrane region" description="Helical" evidence="4">
    <location>
        <begin position="12"/>
        <end position="33"/>
    </location>
</feature>
<dbReference type="Gene3D" id="2.40.50.140">
    <property type="entry name" value="Nucleic acid-binding proteins"/>
    <property type="match status" value="2"/>
</dbReference>
<dbReference type="Pfam" id="PF05970">
    <property type="entry name" value="PIF1"/>
    <property type="match status" value="1"/>
</dbReference>
<dbReference type="InterPro" id="IPR027417">
    <property type="entry name" value="P-loop_NTPase"/>
</dbReference>
<feature type="domain" description="Replication protein A OB" evidence="8">
    <location>
        <begin position="1448"/>
        <end position="1539"/>
    </location>
</feature>
<feature type="compositionally biased region" description="Polar residues" evidence="3">
    <location>
        <begin position="1665"/>
        <end position="1684"/>
    </location>
</feature>
<keyword evidence="2" id="KW-0067">ATP-binding</keyword>
<evidence type="ECO:0000313" key="11">
    <source>
        <dbReference type="EMBL" id="ABG65978.1"/>
    </source>
</evidence>
<dbReference type="Pfam" id="PF14214">
    <property type="entry name" value="Helitron_like_N"/>
    <property type="match status" value="1"/>
</dbReference>
<feature type="region of interest" description="Disordered" evidence="3">
    <location>
        <begin position="1764"/>
        <end position="1806"/>
    </location>
</feature>
<evidence type="ECO:0000313" key="10">
    <source>
        <dbReference type="EMBL" id="AAX95750.1"/>
    </source>
</evidence>
<dbReference type="GO" id="GO:0000723">
    <property type="term" value="P:telomere maintenance"/>
    <property type="evidence" value="ECO:0007669"/>
    <property type="project" value="InterPro"/>
</dbReference>
<dbReference type="Pfam" id="PF16900">
    <property type="entry name" value="REPA_OB_2"/>
    <property type="match status" value="1"/>
</dbReference>
<evidence type="ECO:0000259" key="5">
    <source>
        <dbReference type="Pfam" id="PF02721"/>
    </source>
</evidence>
<feature type="compositionally biased region" description="Basic and acidic residues" evidence="3">
    <location>
        <begin position="1784"/>
        <end position="1799"/>
    </location>
</feature>
<evidence type="ECO:0000259" key="7">
    <source>
        <dbReference type="Pfam" id="PF14214"/>
    </source>
</evidence>
<dbReference type="PANTHER" id="PTHR10492:SF90">
    <property type="entry name" value="ATP-DEPENDENT DNA HELICASE"/>
    <property type="match status" value="1"/>
</dbReference>
<dbReference type="GO" id="GO:0016787">
    <property type="term" value="F:hydrolase activity"/>
    <property type="evidence" value="ECO:0007669"/>
    <property type="project" value="UniProtKB-KW"/>
</dbReference>
<comment type="cofactor">
    <cofactor evidence="2">
        <name>Mg(2+)</name>
        <dbReference type="ChEBI" id="CHEBI:18420"/>
    </cofactor>
</comment>
<gene>
    <name evidence="11" type="ordered locus">LOC_Os10g12174</name>
</gene>
<comment type="similarity">
    <text evidence="2">Belongs to the helicase family.</text>
</comment>
<keyword evidence="2" id="KW-0347">Helicase</keyword>
<dbReference type="SUPFAM" id="SSF50249">
    <property type="entry name" value="Nucleic acid-binding proteins"/>
    <property type="match status" value="2"/>
</dbReference>
<feature type="compositionally biased region" description="Polar residues" evidence="3">
    <location>
        <begin position="1709"/>
        <end position="1723"/>
    </location>
</feature>
<keyword evidence="2" id="KW-0547">Nucleotide-binding</keyword>
<dbReference type="InterPro" id="IPR012340">
    <property type="entry name" value="NA-bd_OB-fold"/>
</dbReference>
<dbReference type="GO" id="GO:0043139">
    <property type="term" value="F:5'-3' DNA helicase activity"/>
    <property type="evidence" value="ECO:0007669"/>
    <property type="project" value="UniProtKB-EC"/>
</dbReference>
<evidence type="ECO:0000259" key="8">
    <source>
        <dbReference type="Pfam" id="PF16900"/>
    </source>
</evidence>
<reference evidence="11" key="3">
    <citation type="submission" date="2003-05" db="EMBL/GenBank/DDBJ databases">
        <authorList>
            <person name="Buell C.R."/>
            <person name="Wing R.A."/>
            <person name="McCombie W.R."/>
            <person name="Messing J."/>
            <person name="Yuan Q."/>
            <person name="Ouyang S."/>
        </authorList>
    </citation>
    <scope>NUCLEOTIDE SEQUENCE</scope>
</reference>
<accession>Q53R78</accession>
<keyword evidence="2" id="KW-0378">Hydrolase</keyword>
<dbReference type="GO" id="GO:0003677">
    <property type="term" value="F:DNA binding"/>
    <property type="evidence" value="ECO:0007669"/>
    <property type="project" value="UniProtKB-KW"/>
</dbReference>
<dbReference type="EMBL" id="DP000086">
    <property type="protein sequence ID" value="ABG65978.1"/>
    <property type="molecule type" value="Genomic_DNA"/>
</dbReference>
<dbReference type="SUPFAM" id="SSF52540">
    <property type="entry name" value="P-loop containing nucleoside triphosphate hydrolases"/>
    <property type="match status" value="2"/>
</dbReference>
<proteinExistence type="inferred from homology"/>
<organism evidence="10">
    <name type="scientific">Oryza sativa subsp. japonica</name>
    <name type="common">Rice</name>
    <dbReference type="NCBI Taxonomy" id="39947"/>
    <lineage>
        <taxon>Eukaryota</taxon>
        <taxon>Viridiplantae</taxon>
        <taxon>Streptophyta</taxon>
        <taxon>Embryophyta</taxon>
        <taxon>Tracheophyta</taxon>
        <taxon>Spermatophyta</taxon>
        <taxon>Magnoliopsida</taxon>
        <taxon>Liliopsida</taxon>
        <taxon>Poales</taxon>
        <taxon>Poaceae</taxon>
        <taxon>BOP clade</taxon>
        <taxon>Oryzoideae</taxon>
        <taxon>Oryzeae</taxon>
        <taxon>Oryzinae</taxon>
        <taxon>Oryza</taxon>
        <taxon>Oryza sativa</taxon>
    </lineage>
</organism>
<feature type="transmembrane region" description="Helical" evidence="4">
    <location>
        <begin position="82"/>
        <end position="107"/>
    </location>
</feature>
<feature type="domain" description="Helitron helicase-like" evidence="7">
    <location>
        <begin position="477"/>
        <end position="604"/>
    </location>
</feature>
<dbReference type="EMBL" id="AC093612">
    <property type="protein sequence ID" value="AAX95750.1"/>
    <property type="molecule type" value="Genomic_DNA"/>
</dbReference>
<evidence type="ECO:0000259" key="6">
    <source>
        <dbReference type="Pfam" id="PF05970"/>
    </source>
</evidence>
<feature type="domain" description="DNA helicase Pif1-like DEAD-box helicase" evidence="6">
    <location>
        <begin position="811"/>
        <end position="1035"/>
    </location>
</feature>
<keyword evidence="4" id="KW-1133">Transmembrane helix</keyword>
<keyword evidence="4" id="KW-0812">Transmembrane</keyword>
<comment type="catalytic activity">
    <reaction evidence="2">
        <text>ATP + H2O = ADP + phosphate + H(+)</text>
        <dbReference type="Rhea" id="RHEA:13065"/>
        <dbReference type="ChEBI" id="CHEBI:15377"/>
        <dbReference type="ChEBI" id="CHEBI:15378"/>
        <dbReference type="ChEBI" id="CHEBI:30616"/>
        <dbReference type="ChEBI" id="CHEBI:43474"/>
        <dbReference type="ChEBI" id="CHEBI:456216"/>
        <dbReference type="EC" id="5.6.2.3"/>
    </reaction>
</comment>
<dbReference type="InterPro" id="IPR025476">
    <property type="entry name" value="Helitron_helicase-like"/>
</dbReference>
<reference evidence="10" key="4">
    <citation type="submission" date="2005-04" db="EMBL/GenBank/DDBJ databases">
        <authorList>
            <person name="Buell R."/>
        </authorList>
    </citation>
    <scope>NUCLEOTIDE SEQUENCE</scope>
</reference>
<dbReference type="GO" id="GO:0005524">
    <property type="term" value="F:ATP binding"/>
    <property type="evidence" value="ECO:0007669"/>
    <property type="project" value="UniProtKB-KW"/>
</dbReference>
<evidence type="ECO:0000256" key="4">
    <source>
        <dbReference type="SAM" id="Phobius"/>
    </source>
</evidence>
<reference evidence="10" key="1">
    <citation type="submission" date="2001-09" db="EMBL/GenBank/DDBJ databases">
        <authorList>
            <person name="Buell C."/>
            <person name="Yuan Q."/>
            <person name="Ouyang S."/>
            <person name="Liu J."/>
            <person name="Wang A."/>
            <person name="Maiti R."/>
            <person name="Hamilton J."/>
            <person name="Jones K."/>
            <person name="Tallon L."/>
            <person name="Feldblyum T."/>
            <person name="Tsitrin T."/>
            <person name="Bera J."/>
            <person name="Kim M."/>
            <person name="Jin S."/>
            <person name="Fadrosh D."/>
            <person name="Vuong H."/>
            <person name="Overton II L."/>
            <person name="Reardon M."/>
            <person name="Weaver B."/>
            <person name="Johri S."/>
            <person name="Lewis M."/>
            <person name="Utterback T."/>
            <person name="Van Aken S."/>
            <person name="Wortman J."/>
            <person name="Haas B."/>
            <person name="Koo H."/>
            <person name="Zismann V."/>
            <person name="Hsiao J."/>
            <person name="Iobst S."/>
            <person name="de Vazeilles A."/>
            <person name="White O."/>
            <person name="Salzberg S."/>
            <person name="Fraser C."/>
        </authorList>
    </citation>
    <scope>NUCLEOTIDE SEQUENCE</scope>
</reference>
<keyword evidence="4" id="KW-0472">Membrane</keyword>
<evidence type="ECO:0000256" key="1">
    <source>
        <dbReference type="ARBA" id="ARBA00023125"/>
    </source>
</evidence>
<evidence type="ECO:0000259" key="9">
    <source>
        <dbReference type="Pfam" id="PF21530"/>
    </source>
</evidence>
<keyword evidence="2" id="KW-0234">DNA repair</keyword>
<dbReference type="CDD" id="cd04480">
    <property type="entry name" value="RPA1_DBD_A_like"/>
    <property type="match status" value="1"/>
</dbReference>
<dbReference type="Pfam" id="PF02721">
    <property type="entry name" value="DUF223"/>
    <property type="match status" value="1"/>
</dbReference>
<feature type="domain" description="Replication protein A 70 kDa DNA-binding subunit B/D first OB fold" evidence="5">
    <location>
        <begin position="1335"/>
        <end position="1422"/>
    </location>
</feature>
<dbReference type="GO" id="GO:0006310">
    <property type="term" value="P:DNA recombination"/>
    <property type="evidence" value="ECO:0007669"/>
    <property type="project" value="UniProtKB-KW"/>
</dbReference>
<dbReference type="Gene3D" id="3.40.50.300">
    <property type="entry name" value="P-loop containing nucleotide triphosphate hydrolases"/>
    <property type="match status" value="2"/>
</dbReference>
<evidence type="ECO:0000256" key="2">
    <source>
        <dbReference type="RuleBase" id="RU363044"/>
    </source>
</evidence>